<evidence type="ECO:0000256" key="11">
    <source>
        <dbReference type="PIRSR" id="PIRSR602481-1"/>
    </source>
</evidence>
<keyword evidence="6 11" id="KW-0479">Metal-binding</keyword>
<comment type="cofactor">
    <cofactor evidence="11">
        <name>Zn(2+)</name>
        <dbReference type="ChEBI" id="CHEBI:29105"/>
    </cofactor>
    <text evidence="11">Binds 1 zinc ion per subunit.</text>
</comment>
<evidence type="ECO:0000256" key="7">
    <source>
        <dbReference type="ARBA" id="ARBA00022833"/>
    </source>
</evidence>
<dbReference type="InterPro" id="IPR002481">
    <property type="entry name" value="FUR"/>
</dbReference>
<dbReference type="GO" id="GO:0000976">
    <property type="term" value="F:transcription cis-regulatory region binding"/>
    <property type="evidence" value="ECO:0007669"/>
    <property type="project" value="TreeGrafter"/>
</dbReference>
<comment type="subunit">
    <text evidence="3">Homodimer.</text>
</comment>
<dbReference type="Gene3D" id="3.30.1490.190">
    <property type="match status" value="1"/>
</dbReference>
<organism evidence="13 14">
    <name type="scientific">Candidatus Schekmanbacteria bacterium RBG_13_48_7</name>
    <dbReference type="NCBI Taxonomy" id="1817878"/>
    <lineage>
        <taxon>Bacteria</taxon>
        <taxon>Candidatus Schekmaniibacteriota</taxon>
    </lineage>
</organism>
<dbReference type="GO" id="GO:0008270">
    <property type="term" value="F:zinc ion binding"/>
    <property type="evidence" value="ECO:0007669"/>
    <property type="project" value="TreeGrafter"/>
</dbReference>
<dbReference type="InterPro" id="IPR036390">
    <property type="entry name" value="WH_DNA-bd_sf"/>
</dbReference>
<accession>A0A1F7S2T1</accession>
<evidence type="ECO:0000256" key="6">
    <source>
        <dbReference type="ARBA" id="ARBA00022723"/>
    </source>
</evidence>
<keyword evidence="4" id="KW-0963">Cytoplasm</keyword>
<comment type="subcellular location">
    <subcellularLocation>
        <location evidence="1">Cytoplasm</location>
    </subcellularLocation>
</comment>
<evidence type="ECO:0000313" key="14">
    <source>
        <dbReference type="Proteomes" id="UP000179266"/>
    </source>
</evidence>
<dbReference type="EMBL" id="MGDD01000045">
    <property type="protein sequence ID" value="OGL48125.1"/>
    <property type="molecule type" value="Genomic_DNA"/>
</dbReference>
<keyword evidence="5" id="KW-0678">Repressor</keyword>
<dbReference type="GO" id="GO:0003700">
    <property type="term" value="F:DNA-binding transcription factor activity"/>
    <property type="evidence" value="ECO:0007669"/>
    <property type="project" value="InterPro"/>
</dbReference>
<dbReference type="GO" id="GO:0045892">
    <property type="term" value="P:negative regulation of DNA-templated transcription"/>
    <property type="evidence" value="ECO:0007669"/>
    <property type="project" value="TreeGrafter"/>
</dbReference>
<keyword evidence="12" id="KW-0408">Iron</keyword>
<dbReference type="InterPro" id="IPR043135">
    <property type="entry name" value="Fur_C"/>
</dbReference>
<evidence type="ECO:0000256" key="4">
    <source>
        <dbReference type="ARBA" id="ARBA00022490"/>
    </source>
</evidence>
<gene>
    <name evidence="13" type="ORF">A2161_02690</name>
</gene>
<dbReference type="Pfam" id="PF01475">
    <property type="entry name" value="FUR"/>
    <property type="match status" value="1"/>
</dbReference>
<keyword evidence="8" id="KW-0805">Transcription regulation</keyword>
<dbReference type="AlphaFoldDB" id="A0A1F7S2T1"/>
<dbReference type="PANTHER" id="PTHR33202:SF2">
    <property type="entry name" value="FERRIC UPTAKE REGULATION PROTEIN"/>
    <property type="match status" value="1"/>
</dbReference>
<feature type="binding site" evidence="12">
    <location>
        <position position="133"/>
    </location>
    <ligand>
        <name>Fe cation</name>
        <dbReference type="ChEBI" id="CHEBI:24875"/>
    </ligand>
</feature>
<sequence length="153" mass="18082">MKVSSEKVIEIFRSFLRKKGLRFTPEREAIINQIYADESHFDVDEIYLKLRQRQLKISKASIYRLIPLLLECKLIRGSFTEDGHQHYEHLYGHNHHDHLRCLGCGKIIEFMDKTIEKTQEKVGVQYGFTIIDHSMEIIGYCKRCAIKNKNENI</sequence>
<evidence type="ECO:0000313" key="13">
    <source>
        <dbReference type="EMBL" id="OGL48125.1"/>
    </source>
</evidence>
<evidence type="ECO:0000256" key="2">
    <source>
        <dbReference type="ARBA" id="ARBA00007957"/>
    </source>
</evidence>
<evidence type="ECO:0000256" key="10">
    <source>
        <dbReference type="ARBA" id="ARBA00023163"/>
    </source>
</evidence>
<evidence type="ECO:0008006" key="15">
    <source>
        <dbReference type="Google" id="ProtNLM"/>
    </source>
</evidence>
<dbReference type="InterPro" id="IPR036388">
    <property type="entry name" value="WH-like_DNA-bd_sf"/>
</dbReference>
<dbReference type="GO" id="GO:0005829">
    <property type="term" value="C:cytosol"/>
    <property type="evidence" value="ECO:0007669"/>
    <property type="project" value="TreeGrafter"/>
</dbReference>
<keyword evidence="7 11" id="KW-0862">Zinc</keyword>
<feature type="binding site" evidence="12">
    <location>
        <position position="95"/>
    </location>
    <ligand>
        <name>Fe cation</name>
        <dbReference type="ChEBI" id="CHEBI:24875"/>
    </ligand>
</feature>
<reference evidence="13 14" key="1">
    <citation type="journal article" date="2016" name="Nat. Commun.">
        <title>Thousands of microbial genomes shed light on interconnected biogeochemical processes in an aquifer system.</title>
        <authorList>
            <person name="Anantharaman K."/>
            <person name="Brown C.T."/>
            <person name="Hug L.A."/>
            <person name="Sharon I."/>
            <person name="Castelle C.J."/>
            <person name="Probst A.J."/>
            <person name="Thomas B.C."/>
            <person name="Singh A."/>
            <person name="Wilkins M.J."/>
            <person name="Karaoz U."/>
            <person name="Brodie E.L."/>
            <person name="Williams K.H."/>
            <person name="Hubbard S.S."/>
            <person name="Banfield J.F."/>
        </authorList>
    </citation>
    <scope>NUCLEOTIDE SEQUENCE [LARGE SCALE GENOMIC DNA]</scope>
</reference>
<evidence type="ECO:0000256" key="3">
    <source>
        <dbReference type="ARBA" id="ARBA00011738"/>
    </source>
</evidence>
<evidence type="ECO:0000256" key="12">
    <source>
        <dbReference type="PIRSR" id="PIRSR602481-2"/>
    </source>
</evidence>
<protein>
    <recommendedName>
        <fullName evidence="15">Transcriptional repressor</fullName>
    </recommendedName>
</protein>
<feature type="binding site" evidence="11">
    <location>
        <position position="104"/>
    </location>
    <ligand>
        <name>Zn(2+)</name>
        <dbReference type="ChEBI" id="CHEBI:29105"/>
    </ligand>
</feature>
<proteinExistence type="inferred from homology"/>
<feature type="binding site" evidence="11">
    <location>
        <position position="141"/>
    </location>
    <ligand>
        <name>Zn(2+)</name>
        <dbReference type="ChEBI" id="CHEBI:29105"/>
    </ligand>
</feature>
<evidence type="ECO:0000256" key="9">
    <source>
        <dbReference type="ARBA" id="ARBA00023125"/>
    </source>
</evidence>
<feature type="binding site" evidence="11">
    <location>
        <position position="101"/>
    </location>
    <ligand>
        <name>Zn(2+)</name>
        <dbReference type="ChEBI" id="CHEBI:29105"/>
    </ligand>
</feature>
<dbReference type="CDD" id="cd07153">
    <property type="entry name" value="Fur_like"/>
    <property type="match status" value="1"/>
</dbReference>
<comment type="similarity">
    <text evidence="2">Belongs to the Fur family.</text>
</comment>
<comment type="caution">
    <text evidence="13">The sequence shown here is derived from an EMBL/GenBank/DDBJ whole genome shotgun (WGS) entry which is preliminary data.</text>
</comment>
<evidence type="ECO:0000256" key="8">
    <source>
        <dbReference type="ARBA" id="ARBA00023015"/>
    </source>
</evidence>
<feature type="binding site" evidence="12">
    <location>
        <position position="116"/>
    </location>
    <ligand>
        <name>Fe cation</name>
        <dbReference type="ChEBI" id="CHEBI:24875"/>
    </ligand>
</feature>
<name>A0A1F7S2T1_9BACT</name>
<evidence type="ECO:0000256" key="1">
    <source>
        <dbReference type="ARBA" id="ARBA00004496"/>
    </source>
</evidence>
<keyword evidence="9" id="KW-0238">DNA-binding</keyword>
<dbReference type="GO" id="GO:1900376">
    <property type="term" value="P:regulation of secondary metabolite biosynthetic process"/>
    <property type="evidence" value="ECO:0007669"/>
    <property type="project" value="TreeGrafter"/>
</dbReference>
<dbReference type="Gene3D" id="1.10.10.10">
    <property type="entry name" value="Winged helix-like DNA-binding domain superfamily/Winged helix DNA-binding domain"/>
    <property type="match status" value="1"/>
</dbReference>
<dbReference type="PANTHER" id="PTHR33202">
    <property type="entry name" value="ZINC UPTAKE REGULATION PROTEIN"/>
    <property type="match status" value="1"/>
</dbReference>
<comment type="cofactor">
    <cofactor evidence="12">
        <name>Mn(2+)</name>
        <dbReference type="ChEBI" id="CHEBI:29035"/>
    </cofactor>
    <cofactor evidence="12">
        <name>Fe(2+)</name>
        <dbReference type="ChEBI" id="CHEBI:29033"/>
    </cofactor>
    <text evidence="12">Binds 1 Mn(2+) or Fe(2+) ion per subunit.</text>
</comment>
<dbReference type="SUPFAM" id="SSF46785">
    <property type="entry name" value="Winged helix' DNA-binding domain"/>
    <property type="match status" value="1"/>
</dbReference>
<feature type="binding site" evidence="11">
    <location>
        <position position="144"/>
    </location>
    <ligand>
        <name>Zn(2+)</name>
        <dbReference type="ChEBI" id="CHEBI:29105"/>
    </ligand>
</feature>
<dbReference type="Proteomes" id="UP000179266">
    <property type="component" value="Unassembled WGS sequence"/>
</dbReference>
<evidence type="ECO:0000256" key="5">
    <source>
        <dbReference type="ARBA" id="ARBA00022491"/>
    </source>
</evidence>
<feature type="binding site" evidence="12">
    <location>
        <position position="97"/>
    </location>
    <ligand>
        <name>Fe cation</name>
        <dbReference type="ChEBI" id="CHEBI:24875"/>
    </ligand>
</feature>
<keyword evidence="10" id="KW-0804">Transcription</keyword>